<feature type="signal peptide" evidence="1">
    <location>
        <begin position="1"/>
        <end position="17"/>
    </location>
</feature>
<dbReference type="InterPro" id="IPR032710">
    <property type="entry name" value="NTF2-like_dom_sf"/>
</dbReference>
<dbReference type="Gene3D" id="3.10.450.50">
    <property type="match status" value="1"/>
</dbReference>
<feature type="chain" id="PRO_5031004520" evidence="1">
    <location>
        <begin position="18"/>
        <end position="160"/>
    </location>
</feature>
<sequence>MKKLPALLALLPWPVLAAACQPVDSLIERDRQYEEALRTGDVPYLQAWLADDYVWVHTLASQVEDKASVLGRLKKPDTIPKSRTTSNVQAHVLGQTVVLRGLSTVEQWNADGKTWRTNQYQFMRTYADVGGQCKLLAVQSMKVASSPSNLQPLQAVQGSK</sequence>
<evidence type="ECO:0000313" key="3">
    <source>
        <dbReference type="EMBL" id="MRV72111.1"/>
    </source>
</evidence>
<organism evidence="3 4">
    <name type="scientific">Pseudoduganella rivuli</name>
    <dbReference type="NCBI Taxonomy" id="2666085"/>
    <lineage>
        <taxon>Bacteria</taxon>
        <taxon>Pseudomonadati</taxon>
        <taxon>Pseudomonadota</taxon>
        <taxon>Betaproteobacteria</taxon>
        <taxon>Burkholderiales</taxon>
        <taxon>Oxalobacteraceae</taxon>
        <taxon>Telluria group</taxon>
        <taxon>Pseudoduganella</taxon>
    </lineage>
</organism>
<dbReference type="RefSeq" id="WP_154373315.1">
    <property type="nucleotide sequence ID" value="NZ_WKJJ01000005.1"/>
</dbReference>
<dbReference type="EMBL" id="WKJJ01000005">
    <property type="protein sequence ID" value="MRV72111.1"/>
    <property type="molecule type" value="Genomic_DNA"/>
</dbReference>
<dbReference type="AlphaFoldDB" id="A0A7X2ILA6"/>
<protein>
    <submittedName>
        <fullName evidence="3">DUF4440 domain-containing protein</fullName>
    </submittedName>
</protein>
<gene>
    <name evidence="3" type="ORF">GJ700_10335</name>
</gene>
<accession>A0A7X2ILA6</accession>
<dbReference type="PROSITE" id="PS51257">
    <property type="entry name" value="PROKAR_LIPOPROTEIN"/>
    <property type="match status" value="1"/>
</dbReference>
<evidence type="ECO:0000313" key="4">
    <source>
        <dbReference type="Proteomes" id="UP000446768"/>
    </source>
</evidence>
<reference evidence="3 4" key="1">
    <citation type="submission" date="2019-11" db="EMBL/GenBank/DDBJ databases">
        <title>Novel species isolated from a subtropical stream in China.</title>
        <authorList>
            <person name="Lu H."/>
        </authorList>
    </citation>
    <scope>NUCLEOTIDE SEQUENCE [LARGE SCALE GENOMIC DNA]</scope>
    <source>
        <strain evidence="3 4">FT92W</strain>
    </source>
</reference>
<proteinExistence type="predicted"/>
<keyword evidence="1" id="KW-0732">Signal</keyword>
<feature type="domain" description="DUF4440" evidence="2">
    <location>
        <begin position="27"/>
        <end position="135"/>
    </location>
</feature>
<dbReference type="SUPFAM" id="SSF54427">
    <property type="entry name" value="NTF2-like"/>
    <property type="match status" value="1"/>
</dbReference>
<name>A0A7X2ILA6_9BURK</name>
<keyword evidence="4" id="KW-1185">Reference proteome</keyword>
<dbReference type="InterPro" id="IPR027843">
    <property type="entry name" value="DUF4440"/>
</dbReference>
<evidence type="ECO:0000256" key="1">
    <source>
        <dbReference type="SAM" id="SignalP"/>
    </source>
</evidence>
<comment type="caution">
    <text evidence="3">The sequence shown here is derived from an EMBL/GenBank/DDBJ whole genome shotgun (WGS) entry which is preliminary data.</text>
</comment>
<dbReference type="Pfam" id="PF14534">
    <property type="entry name" value="DUF4440"/>
    <property type="match status" value="1"/>
</dbReference>
<dbReference type="Proteomes" id="UP000446768">
    <property type="component" value="Unassembled WGS sequence"/>
</dbReference>
<evidence type="ECO:0000259" key="2">
    <source>
        <dbReference type="Pfam" id="PF14534"/>
    </source>
</evidence>